<comment type="caution">
    <text evidence="1">The sequence shown here is derived from an EMBL/GenBank/DDBJ whole genome shotgun (WGS) entry which is preliminary data.</text>
</comment>
<dbReference type="EMBL" id="QXFW01000118">
    <property type="protein sequence ID" value="KAE9024382.1"/>
    <property type="molecule type" value="Genomic_DNA"/>
</dbReference>
<protein>
    <submittedName>
        <fullName evidence="1">Uncharacterized protein</fullName>
    </submittedName>
</protein>
<sequence>MHRILLASPSRSHIRHADFRDSLWFNQSDDLVLGFLVLTWQQLRTVLEDLIQTKSSISAGLRVRAAFCSAFDSPHTKKVGKPRRNVEGVTISERL</sequence>
<evidence type="ECO:0000313" key="4">
    <source>
        <dbReference type="Proteomes" id="UP000460718"/>
    </source>
</evidence>
<evidence type="ECO:0000313" key="1">
    <source>
        <dbReference type="EMBL" id="KAE9024382.1"/>
    </source>
</evidence>
<dbReference type="EMBL" id="QXGC01000145">
    <property type="protein sequence ID" value="KAE9247573.1"/>
    <property type="molecule type" value="Genomic_DNA"/>
</dbReference>
<gene>
    <name evidence="3" type="ORF">PF004_g4263</name>
    <name evidence="2" type="ORF">PF010_g4389</name>
    <name evidence="1" type="ORF">PF011_g3538</name>
</gene>
<dbReference type="Proteomes" id="UP000488956">
    <property type="component" value="Unassembled WGS sequence"/>
</dbReference>
<evidence type="ECO:0000313" key="3">
    <source>
        <dbReference type="EMBL" id="KAE9247573.1"/>
    </source>
</evidence>
<proteinExistence type="predicted"/>
<dbReference type="AlphaFoldDB" id="A0A6A3LYY9"/>
<accession>A0A6A3LYY9</accession>
<organism evidence="1 4">
    <name type="scientific">Phytophthora fragariae</name>
    <dbReference type="NCBI Taxonomy" id="53985"/>
    <lineage>
        <taxon>Eukaryota</taxon>
        <taxon>Sar</taxon>
        <taxon>Stramenopiles</taxon>
        <taxon>Oomycota</taxon>
        <taxon>Peronosporomycetes</taxon>
        <taxon>Peronosporales</taxon>
        <taxon>Peronosporaceae</taxon>
        <taxon>Phytophthora</taxon>
    </lineage>
</organism>
<reference evidence="4 5" key="1">
    <citation type="submission" date="2018-09" db="EMBL/GenBank/DDBJ databases">
        <title>Genomic investigation of the strawberry pathogen Phytophthora fragariae indicates pathogenicity is determined by transcriptional variation in three key races.</title>
        <authorList>
            <person name="Adams T.M."/>
            <person name="Armitage A.D."/>
            <person name="Sobczyk M.K."/>
            <person name="Bates H.J."/>
            <person name="Dunwell J.M."/>
            <person name="Nellist C.F."/>
            <person name="Harrison R.J."/>
        </authorList>
    </citation>
    <scope>NUCLEOTIDE SEQUENCE [LARGE SCALE GENOMIC DNA]</scope>
    <source>
        <strain evidence="3 5">BC-23</strain>
        <strain evidence="2 6">ONT-3</strain>
        <strain evidence="1 4">SCRP245</strain>
    </source>
</reference>
<dbReference type="EMBL" id="QXFX01000152">
    <property type="protein sequence ID" value="KAE9128727.1"/>
    <property type="molecule type" value="Genomic_DNA"/>
</dbReference>
<name>A0A6A3LYY9_9STRA</name>
<dbReference type="Proteomes" id="UP000476176">
    <property type="component" value="Unassembled WGS sequence"/>
</dbReference>
<evidence type="ECO:0000313" key="6">
    <source>
        <dbReference type="Proteomes" id="UP000488956"/>
    </source>
</evidence>
<evidence type="ECO:0000313" key="5">
    <source>
        <dbReference type="Proteomes" id="UP000476176"/>
    </source>
</evidence>
<evidence type="ECO:0000313" key="2">
    <source>
        <dbReference type="EMBL" id="KAE9128727.1"/>
    </source>
</evidence>
<dbReference type="Proteomes" id="UP000460718">
    <property type="component" value="Unassembled WGS sequence"/>
</dbReference>